<comment type="caution">
    <text evidence="1">The sequence shown here is derived from an EMBL/GenBank/DDBJ whole genome shotgun (WGS) entry which is preliminary data.</text>
</comment>
<name>A0ABN3I4W1_9ACTN</name>
<dbReference type="EMBL" id="BAAARV010000137">
    <property type="protein sequence ID" value="GAA2393829.1"/>
    <property type="molecule type" value="Genomic_DNA"/>
</dbReference>
<evidence type="ECO:0000313" key="1">
    <source>
        <dbReference type="EMBL" id="GAA2393829.1"/>
    </source>
</evidence>
<accession>A0ABN3I4W1</accession>
<evidence type="ECO:0000313" key="2">
    <source>
        <dbReference type="Proteomes" id="UP001501444"/>
    </source>
</evidence>
<dbReference type="Proteomes" id="UP001501444">
    <property type="component" value="Unassembled WGS sequence"/>
</dbReference>
<protein>
    <submittedName>
        <fullName evidence="1">Uncharacterized protein</fullName>
    </submittedName>
</protein>
<gene>
    <name evidence="1" type="ORF">GCM10010170_107170</name>
</gene>
<reference evidence="1 2" key="1">
    <citation type="journal article" date="2019" name="Int. J. Syst. Evol. Microbiol.">
        <title>The Global Catalogue of Microorganisms (GCM) 10K type strain sequencing project: providing services to taxonomists for standard genome sequencing and annotation.</title>
        <authorList>
            <consortium name="The Broad Institute Genomics Platform"/>
            <consortium name="The Broad Institute Genome Sequencing Center for Infectious Disease"/>
            <person name="Wu L."/>
            <person name="Ma J."/>
        </authorList>
    </citation>
    <scope>NUCLEOTIDE SEQUENCE [LARGE SCALE GENOMIC DNA]</scope>
    <source>
        <strain evidence="1 2">JCM 3272</strain>
    </source>
</reference>
<keyword evidence="2" id="KW-1185">Reference proteome</keyword>
<sequence>MHQLDDPLRMVRAAVAALYEVFAGYPLRDWTDPCPHCHTADDERALRRAPLRELTAEDLRWYATDSLMLWGNLGDLKHFLPRILEIAATEGFEFPDVEIVYGHLAYGSFAAWPAPERAAVRDLAMAHWRMALAEGVDLVHFEPVLTGIMLIEDDLTAYLEYWERSDDAATLANLAGYAQEIARILAGERDWNAFLAVGEPSGPYGAVRPGPAQVVAWLTGPDLAARLAARRGTVSGPQARAALEAALRAVGDLRS</sequence>
<proteinExistence type="predicted"/>
<organism evidence="1 2">
    <name type="scientific">Dactylosporangium salmoneum</name>
    <dbReference type="NCBI Taxonomy" id="53361"/>
    <lineage>
        <taxon>Bacteria</taxon>
        <taxon>Bacillati</taxon>
        <taxon>Actinomycetota</taxon>
        <taxon>Actinomycetes</taxon>
        <taxon>Micromonosporales</taxon>
        <taxon>Micromonosporaceae</taxon>
        <taxon>Dactylosporangium</taxon>
    </lineage>
</organism>